<dbReference type="Gene3D" id="2.40.50.40">
    <property type="match status" value="1"/>
</dbReference>
<dbReference type="STRING" id="84645.A0A498P0N9"/>
<keyword evidence="5" id="KW-1185">Reference proteome</keyword>
<dbReference type="GO" id="GO:0005634">
    <property type="term" value="C:nucleus"/>
    <property type="evidence" value="ECO:0007669"/>
    <property type="project" value="UniProtKB-SubCell"/>
</dbReference>
<evidence type="ECO:0000313" key="5">
    <source>
        <dbReference type="Proteomes" id="UP000290572"/>
    </source>
</evidence>
<organism evidence="4 5">
    <name type="scientific">Labeo rohita</name>
    <name type="common">Indian major carp</name>
    <name type="synonym">Cyprinus rohita</name>
    <dbReference type="NCBI Taxonomy" id="84645"/>
    <lineage>
        <taxon>Eukaryota</taxon>
        <taxon>Metazoa</taxon>
        <taxon>Chordata</taxon>
        <taxon>Craniata</taxon>
        <taxon>Vertebrata</taxon>
        <taxon>Euteleostomi</taxon>
        <taxon>Actinopterygii</taxon>
        <taxon>Neopterygii</taxon>
        <taxon>Teleostei</taxon>
        <taxon>Ostariophysi</taxon>
        <taxon>Cypriniformes</taxon>
        <taxon>Cyprinidae</taxon>
        <taxon>Labeoninae</taxon>
        <taxon>Labeonini</taxon>
        <taxon>Labeo</taxon>
    </lineage>
</organism>
<comment type="subcellular location">
    <subcellularLocation>
        <location evidence="1">Nucleus</location>
    </subcellularLocation>
</comment>
<dbReference type="SUPFAM" id="SSF54160">
    <property type="entry name" value="Chromo domain-like"/>
    <property type="match status" value="1"/>
</dbReference>
<name>A0A498P0N9_LABRO</name>
<dbReference type="Pfam" id="PF05380">
    <property type="entry name" value="Peptidase_A17"/>
    <property type="match status" value="2"/>
</dbReference>
<comment type="caution">
    <text evidence="4">The sequence shown here is derived from an EMBL/GenBank/DDBJ whole genome shotgun (WGS) entry which is preliminary data.</text>
</comment>
<feature type="region of interest" description="Disordered" evidence="2">
    <location>
        <begin position="421"/>
        <end position="440"/>
    </location>
</feature>
<dbReference type="PROSITE" id="PS50013">
    <property type="entry name" value="CHROMO_2"/>
    <property type="match status" value="1"/>
</dbReference>
<proteinExistence type="predicted"/>
<dbReference type="PANTHER" id="PTHR47331:SF6">
    <property type="entry name" value="DOUBLECORTIN DOMAIN-CONTAINING PROTEIN"/>
    <property type="match status" value="1"/>
</dbReference>
<dbReference type="PANTHER" id="PTHR47331">
    <property type="entry name" value="PHD-TYPE DOMAIN-CONTAINING PROTEIN"/>
    <property type="match status" value="1"/>
</dbReference>
<dbReference type="InterPro" id="IPR008042">
    <property type="entry name" value="Retrotrans_Pao"/>
</dbReference>
<evidence type="ECO:0000256" key="1">
    <source>
        <dbReference type="ARBA" id="ARBA00004123"/>
    </source>
</evidence>
<accession>A0A498P0N9</accession>
<dbReference type="Proteomes" id="UP000290572">
    <property type="component" value="Unassembled WGS sequence"/>
</dbReference>
<evidence type="ECO:0000313" key="4">
    <source>
        <dbReference type="EMBL" id="RXN37743.1"/>
    </source>
</evidence>
<evidence type="ECO:0000259" key="3">
    <source>
        <dbReference type="PROSITE" id="PS50013"/>
    </source>
</evidence>
<gene>
    <name evidence="4" type="ORF">ROHU_001758</name>
</gene>
<reference evidence="4 5" key="1">
    <citation type="submission" date="2018-03" db="EMBL/GenBank/DDBJ databases">
        <title>Draft genome sequence of Rohu Carp (Labeo rohita).</title>
        <authorList>
            <person name="Das P."/>
            <person name="Kushwaha B."/>
            <person name="Joshi C.G."/>
            <person name="Kumar D."/>
            <person name="Nagpure N.S."/>
            <person name="Sahoo L."/>
            <person name="Das S.P."/>
            <person name="Bit A."/>
            <person name="Patnaik S."/>
            <person name="Meher P.K."/>
            <person name="Jayasankar P."/>
            <person name="Koringa P.G."/>
            <person name="Patel N.V."/>
            <person name="Hinsu A.T."/>
            <person name="Kumar R."/>
            <person name="Pandey M."/>
            <person name="Agarwal S."/>
            <person name="Srivastava S."/>
            <person name="Singh M."/>
            <person name="Iquebal M.A."/>
            <person name="Jaiswal S."/>
            <person name="Angadi U.B."/>
            <person name="Kumar N."/>
            <person name="Raza M."/>
            <person name="Shah T.M."/>
            <person name="Rai A."/>
            <person name="Jena J.K."/>
        </authorList>
    </citation>
    <scope>NUCLEOTIDE SEQUENCE [LARGE SCALE GENOMIC DNA]</scope>
    <source>
        <strain evidence="4">DASCIFA01</strain>
        <tissue evidence="4">Testis</tissue>
    </source>
</reference>
<dbReference type="EMBL" id="QBIY01005470">
    <property type="protein sequence ID" value="RXN37743.1"/>
    <property type="molecule type" value="Genomic_DNA"/>
</dbReference>
<evidence type="ECO:0000256" key="2">
    <source>
        <dbReference type="SAM" id="MobiDB-lite"/>
    </source>
</evidence>
<protein>
    <recommendedName>
        <fullName evidence="3">Chromo domain-containing protein</fullName>
    </recommendedName>
</protein>
<sequence length="440" mass="48524">MEIMDKFLIGSQRSPDSQTLCAGVYVLRFQEGGDHFSDASTLAIAAVAYLRVVTVDGQCHVGFIMAKSKLAPYPAHTVPRLELCAAVLAVELAELITEELDLNLTAVKFYTDRKKVHVFGNSPSPAVAIFGIRRAADLGEEEYGREAKQFVHRNFYVDDGLISVSSAAEAIGLLQKTKNMLAESNIKLHKISSNNHQVMEAFPTSDRANDLKDLDLSVDPLPLQRSLGVSWSLETDCFVFQVSPDGKALVRELSSDQLDWDTSLPMEKEAQWKSWTNSLSDLREVQIHRPYVPVSMSSASKREESEAFVPSIQALKDCRHAWKKVLSPVAVQLRLLVFYVSCIKPVICLSSYPSPPHPPVLVEGSPAYKVKKLLAVCPQGGGFQHLVDWEGYGLEERSWIPDRDILVRSLIEDFFCSCQSSASGAPGGTPRGRGTVTSQV</sequence>
<dbReference type="AlphaFoldDB" id="A0A498P0N9"/>
<feature type="domain" description="Chromo" evidence="3">
    <location>
        <begin position="368"/>
        <end position="415"/>
    </location>
</feature>
<dbReference type="InterPro" id="IPR000953">
    <property type="entry name" value="Chromo/chromo_shadow_dom"/>
</dbReference>
<dbReference type="InterPro" id="IPR016197">
    <property type="entry name" value="Chromo-like_dom_sf"/>
</dbReference>